<name>A0A3B1C9D4_9ZZZZ</name>
<dbReference type="EMBL" id="UOGB01000182">
    <property type="protein sequence ID" value="VAX20488.1"/>
    <property type="molecule type" value="Genomic_DNA"/>
</dbReference>
<sequence length="55" mass="6214">METRVKPSDPKTICKHCGGIMRYYRGSTTCLLCGRDGSHTCQRCQYADEDLQKTA</sequence>
<organism evidence="1">
    <name type="scientific">hydrothermal vent metagenome</name>
    <dbReference type="NCBI Taxonomy" id="652676"/>
    <lineage>
        <taxon>unclassified sequences</taxon>
        <taxon>metagenomes</taxon>
        <taxon>ecological metagenomes</taxon>
    </lineage>
</organism>
<protein>
    <submittedName>
        <fullName evidence="1">Uncharacterized protein</fullName>
    </submittedName>
</protein>
<reference evidence="1" key="1">
    <citation type="submission" date="2018-06" db="EMBL/GenBank/DDBJ databases">
        <authorList>
            <person name="Zhirakovskaya E."/>
        </authorList>
    </citation>
    <scope>NUCLEOTIDE SEQUENCE</scope>
</reference>
<evidence type="ECO:0000313" key="1">
    <source>
        <dbReference type="EMBL" id="VAX20488.1"/>
    </source>
</evidence>
<dbReference type="AlphaFoldDB" id="A0A3B1C9D4"/>
<proteinExistence type="predicted"/>
<gene>
    <name evidence="1" type="ORF">MNBD_NITROSPINAE03-1934</name>
</gene>
<accession>A0A3B1C9D4</accession>